<reference evidence="1" key="1">
    <citation type="submission" date="2018-06" db="EMBL/GenBank/DDBJ databases">
        <authorList>
            <person name="Zhirakovskaya E."/>
        </authorList>
    </citation>
    <scope>NUCLEOTIDE SEQUENCE</scope>
</reference>
<evidence type="ECO:0000313" key="1">
    <source>
        <dbReference type="EMBL" id="VAW95607.1"/>
    </source>
</evidence>
<protein>
    <recommendedName>
        <fullName evidence="2">DUF4412 domain-containing protein</fullName>
    </recommendedName>
</protein>
<name>A0A3B1A7L2_9ZZZZ</name>
<sequence>MIRQLKITVTSILLLLVSLSSSAFELNVEFSADAVQVSPGQPPLTSKMYVSKFAVRTEMNQHGNRIVDIAYPKKGKRLLLYPEKKMYLEKTGLAVSSSWAGKAPKTPCEGIKNIRCKKLGKEKINKLKVDKWQIERTVNGKIFKSLHWIDSKRHFAIKEMFPDGGMLELELIGKETLNGREVEQWVSRYTHPSGRNRLSRQWYDPQLKMVIKEELPGGFLRELTNIKVSKQSNNLFKLPKGYRKLDGKMNTLNTSTRVKR</sequence>
<evidence type="ECO:0008006" key="2">
    <source>
        <dbReference type="Google" id="ProtNLM"/>
    </source>
</evidence>
<organism evidence="1">
    <name type="scientific">hydrothermal vent metagenome</name>
    <dbReference type="NCBI Taxonomy" id="652676"/>
    <lineage>
        <taxon>unclassified sequences</taxon>
        <taxon>metagenomes</taxon>
        <taxon>ecological metagenomes</taxon>
    </lineage>
</organism>
<dbReference type="EMBL" id="UOFT01000048">
    <property type="protein sequence ID" value="VAW95607.1"/>
    <property type="molecule type" value="Genomic_DNA"/>
</dbReference>
<gene>
    <name evidence="1" type="ORF">MNBD_GAMMA23-1139</name>
</gene>
<dbReference type="AlphaFoldDB" id="A0A3B1A7L2"/>
<accession>A0A3B1A7L2</accession>
<proteinExistence type="predicted"/>